<gene>
    <name evidence="2" type="ORF">B296_00015235</name>
    <name evidence="3" type="ORF">BHM03_00023663</name>
</gene>
<dbReference type="AlphaFoldDB" id="A0A426ZXN2"/>
<name>A0A426ZXN2_ENSVE</name>
<dbReference type="EMBL" id="AMZH03004599">
    <property type="protein sequence ID" value="RRT68737.1"/>
    <property type="molecule type" value="Genomic_DNA"/>
</dbReference>
<dbReference type="EMBL" id="KV875906">
    <property type="protein sequence ID" value="RZR73403.1"/>
    <property type="molecule type" value="Genomic_DNA"/>
</dbReference>
<evidence type="ECO:0000256" key="1">
    <source>
        <dbReference type="SAM" id="MobiDB-lite"/>
    </source>
</evidence>
<protein>
    <submittedName>
        <fullName evidence="2">Uncharacterized protein</fullName>
    </submittedName>
</protein>
<sequence length="177" mass="19117">MPELRSGVRRGRAQANPVVQADRPNTRRRRAARNQQPVDENPPVTRSAERREEIRLAEGGGEVGGLIGAENLEGVGDRRMDGCDSGARSADKLPGGEEEGSTAPLPEKGIGANPLAILTTSIEWELISMEEKCSSLVVIQVGAQMSHQSEEYRSNLPVSPQEHPSCPLQFPQDLGTD</sequence>
<proteinExistence type="predicted"/>
<dbReference type="Proteomes" id="UP000287651">
    <property type="component" value="Unassembled WGS sequence"/>
</dbReference>
<feature type="compositionally biased region" description="Basic and acidic residues" evidence="1">
    <location>
        <begin position="47"/>
        <end position="56"/>
    </location>
</feature>
<reference evidence="2" key="3">
    <citation type="submission" date="2018-09" db="EMBL/GenBank/DDBJ databases">
        <authorList>
            <person name="Harrison J."/>
            <person name="Moore K.A."/>
            <person name="Paszkiewicz K."/>
            <person name="Jones T."/>
            <person name="Grant M."/>
            <person name="Ambacheew D."/>
            <person name="Muzemil S."/>
            <person name="Studholme D."/>
        </authorList>
    </citation>
    <scope>NUCLEOTIDE SEQUENCE</scope>
</reference>
<dbReference type="Proteomes" id="UP000290560">
    <property type="component" value="Unassembled WGS sequence"/>
</dbReference>
<evidence type="ECO:0000313" key="3">
    <source>
        <dbReference type="EMBL" id="RZR73403.1"/>
    </source>
</evidence>
<reference evidence="3" key="2">
    <citation type="journal article" date="2018" name="Data Brief">
        <title>Genome sequence data from 17 accessions of Ensete ventricosum, a staple food crop for millions in Ethiopia.</title>
        <authorList>
            <person name="Yemataw Z."/>
            <person name="Muzemil S."/>
            <person name="Ambachew D."/>
            <person name="Tripathi L."/>
            <person name="Tesfaye K."/>
            <person name="Chala A."/>
            <person name="Farbos A."/>
            <person name="O'Neill P."/>
            <person name="Moore K."/>
            <person name="Grant M."/>
            <person name="Studholme D.J."/>
        </authorList>
    </citation>
    <scope>NUCLEOTIDE SEQUENCE [LARGE SCALE GENOMIC DNA]</scope>
    <source>
        <tissue evidence="3">Leaf</tissue>
    </source>
</reference>
<organism evidence="2 4">
    <name type="scientific">Ensete ventricosum</name>
    <name type="common">Abyssinian banana</name>
    <name type="synonym">Musa ensete</name>
    <dbReference type="NCBI Taxonomy" id="4639"/>
    <lineage>
        <taxon>Eukaryota</taxon>
        <taxon>Viridiplantae</taxon>
        <taxon>Streptophyta</taxon>
        <taxon>Embryophyta</taxon>
        <taxon>Tracheophyta</taxon>
        <taxon>Spermatophyta</taxon>
        <taxon>Magnoliopsida</taxon>
        <taxon>Liliopsida</taxon>
        <taxon>Zingiberales</taxon>
        <taxon>Musaceae</taxon>
        <taxon>Ensete</taxon>
    </lineage>
</organism>
<evidence type="ECO:0000313" key="2">
    <source>
        <dbReference type="EMBL" id="RRT68737.1"/>
    </source>
</evidence>
<feature type="compositionally biased region" description="Gly residues" evidence="1">
    <location>
        <begin position="58"/>
        <end position="67"/>
    </location>
</feature>
<feature type="region of interest" description="Disordered" evidence="1">
    <location>
        <begin position="148"/>
        <end position="177"/>
    </location>
</feature>
<reference evidence="4" key="1">
    <citation type="journal article" date="2014" name="Agronomy (Basel)">
        <title>A Draft Genome Sequence for Ensete ventricosum, the Drought-Tolerant Tree Against Hunger.</title>
        <authorList>
            <person name="Harrison J."/>
            <person name="Moore K.A."/>
            <person name="Paszkiewicz K."/>
            <person name="Jones T."/>
            <person name="Grant M."/>
            <person name="Ambacheew D."/>
            <person name="Muzemil S."/>
            <person name="Studholme D.J."/>
        </authorList>
    </citation>
    <scope>NUCLEOTIDE SEQUENCE [LARGE SCALE GENOMIC DNA]</scope>
</reference>
<evidence type="ECO:0000313" key="4">
    <source>
        <dbReference type="Proteomes" id="UP000287651"/>
    </source>
</evidence>
<feature type="region of interest" description="Disordered" evidence="1">
    <location>
        <begin position="1"/>
        <end position="111"/>
    </location>
</feature>
<accession>A0A426ZXN2</accession>